<dbReference type="PROSITE" id="PS51918">
    <property type="entry name" value="RADICAL_SAM"/>
    <property type="match status" value="1"/>
</dbReference>
<keyword evidence="9" id="KW-0411">Iron-sulfur</keyword>
<comment type="cofactor">
    <cofactor evidence="1">
        <name>[4Fe-4S] cluster</name>
        <dbReference type="ChEBI" id="CHEBI:49883"/>
    </cofactor>
</comment>
<organism evidence="12 13">
    <name type="scientific">Ambispora leptoticha</name>
    <dbReference type="NCBI Taxonomy" id="144679"/>
    <lineage>
        <taxon>Eukaryota</taxon>
        <taxon>Fungi</taxon>
        <taxon>Fungi incertae sedis</taxon>
        <taxon>Mucoromycota</taxon>
        <taxon>Glomeromycotina</taxon>
        <taxon>Glomeromycetes</taxon>
        <taxon>Archaeosporales</taxon>
        <taxon>Ambisporaceae</taxon>
        <taxon>Ambispora</taxon>
    </lineage>
</organism>
<keyword evidence="7" id="KW-0479">Metal-binding</keyword>
<feature type="non-terminal residue" evidence="12">
    <location>
        <position position="1"/>
    </location>
</feature>
<dbReference type="Pfam" id="PF16881">
    <property type="entry name" value="LIAS_N"/>
    <property type="match status" value="1"/>
</dbReference>
<comment type="subcellular location">
    <subcellularLocation>
        <location evidence="2">Mitochondrion</location>
    </subcellularLocation>
</comment>
<dbReference type="Gene3D" id="3.20.20.70">
    <property type="entry name" value="Aldolase class I"/>
    <property type="match status" value="1"/>
</dbReference>
<dbReference type="InterPro" id="IPR013785">
    <property type="entry name" value="Aldolase_TIM"/>
</dbReference>
<evidence type="ECO:0000256" key="2">
    <source>
        <dbReference type="ARBA" id="ARBA00004173"/>
    </source>
</evidence>
<dbReference type="PANTHER" id="PTHR10949:SF0">
    <property type="entry name" value="LIPOYL SYNTHASE, MITOCHONDRIAL"/>
    <property type="match status" value="1"/>
</dbReference>
<dbReference type="GO" id="GO:0005739">
    <property type="term" value="C:mitochondrion"/>
    <property type="evidence" value="ECO:0007669"/>
    <property type="project" value="UniProtKB-SubCell"/>
</dbReference>
<dbReference type="GO" id="GO:0046872">
    <property type="term" value="F:metal ion binding"/>
    <property type="evidence" value="ECO:0007669"/>
    <property type="project" value="UniProtKB-KW"/>
</dbReference>
<dbReference type="InterPro" id="IPR003698">
    <property type="entry name" value="Lipoyl_synth"/>
</dbReference>
<dbReference type="GO" id="GO:0051539">
    <property type="term" value="F:4 iron, 4 sulfur cluster binding"/>
    <property type="evidence" value="ECO:0007669"/>
    <property type="project" value="UniProtKB-KW"/>
</dbReference>
<dbReference type="HAMAP" id="MF_00206">
    <property type="entry name" value="Lipoyl_synth"/>
    <property type="match status" value="1"/>
</dbReference>
<evidence type="ECO:0000256" key="5">
    <source>
        <dbReference type="ARBA" id="ARBA00022679"/>
    </source>
</evidence>
<evidence type="ECO:0000256" key="9">
    <source>
        <dbReference type="ARBA" id="ARBA00023014"/>
    </source>
</evidence>
<proteinExistence type="inferred from homology"/>
<comment type="catalytic activity">
    <reaction evidence="10">
        <text>[[Fe-S] cluster scaffold protein carrying a second [4Fe-4S](2+) cluster] + N(6)-octanoyl-L-lysyl-[protein] + 2 oxidized [2Fe-2S]-[ferredoxin] + 2 S-adenosyl-L-methionine + 4 H(+) = [[Fe-S] cluster scaffold protein] + N(6)-[(R)-dihydrolipoyl]-L-lysyl-[protein] + 4 Fe(3+) + 2 hydrogen sulfide + 2 5'-deoxyadenosine + 2 L-methionine + 2 reduced [2Fe-2S]-[ferredoxin]</text>
        <dbReference type="Rhea" id="RHEA:16585"/>
        <dbReference type="Rhea" id="RHEA-COMP:9928"/>
        <dbReference type="Rhea" id="RHEA-COMP:10000"/>
        <dbReference type="Rhea" id="RHEA-COMP:10001"/>
        <dbReference type="Rhea" id="RHEA-COMP:10475"/>
        <dbReference type="Rhea" id="RHEA-COMP:14568"/>
        <dbReference type="Rhea" id="RHEA-COMP:14569"/>
        <dbReference type="ChEBI" id="CHEBI:15378"/>
        <dbReference type="ChEBI" id="CHEBI:17319"/>
        <dbReference type="ChEBI" id="CHEBI:29034"/>
        <dbReference type="ChEBI" id="CHEBI:29919"/>
        <dbReference type="ChEBI" id="CHEBI:33722"/>
        <dbReference type="ChEBI" id="CHEBI:33737"/>
        <dbReference type="ChEBI" id="CHEBI:33738"/>
        <dbReference type="ChEBI" id="CHEBI:57844"/>
        <dbReference type="ChEBI" id="CHEBI:59789"/>
        <dbReference type="ChEBI" id="CHEBI:78809"/>
        <dbReference type="ChEBI" id="CHEBI:83100"/>
        <dbReference type="EC" id="2.8.1.8"/>
    </reaction>
</comment>
<gene>
    <name evidence="12" type="ORF">ALEPTO_LOCUS10666</name>
</gene>
<dbReference type="EC" id="2.8.1.8" evidence="3"/>
<dbReference type="EMBL" id="CAJVPS010012807">
    <property type="protein sequence ID" value="CAG8673449.1"/>
    <property type="molecule type" value="Genomic_DNA"/>
</dbReference>
<evidence type="ECO:0000256" key="4">
    <source>
        <dbReference type="ARBA" id="ARBA00022485"/>
    </source>
</evidence>
<dbReference type="SMART" id="SM00729">
    <property type="entry name" value="Elp3"/>
    <property type="match status" value="1"/>
</dbReference>
<dbReference type="InterPro" id="IPR058240">
    <property type="entry name" value="rSAM_sf"/>
</dbReference>
<evidence type="ECO:0000256" key="3">
    <source>
        <dbReference type="ARBA" id="ARBA00012237"/>
    </source>
</evidence>
<evidence type="ECO:0000313" key="12">
    <source>
        <dbReference type="EMBL" id="CAG8673449.1"/>
    </source>
</evidence>
<dbReference type="AlphaFoldDB" id="A0A9N9HE52"/>
<evidence type="ECO:0000256" key="6">
    <source>
        <dbReference type="ARBA" id="ARBA00022691"/>
    </source>
</evidence>
<dbReference type="InterPro" id="IPR007197">
    <property type="entry name" value="rSAM"/>
</dbReference>
<reference evidence="12" key="1">
    <citation type="submission" date="2021-06" db="EMBL/GenBank/DDBJ databases">
        <authorList>
            <person name="Kallberg Y."/>
            <person name="Tangrot J."/>
            <person name="Rosling A."/>
        </authorList>
    </citation>
    <scope>NUCLEOTIDE SEQUENCE</scope>
    <source>
        <strain evidence="12">FL130A</strain>
    </source>
</reference>
<dbReference type="PIRSF" id="PIRSF005963">
    <property type="entry name" value="Lipoyl_synth"/>
    <property type="match status" value="1"/>
</dbReference>
<accession>A0A9N9HE52</accession>
<dbReference type="SUPFAM" id="SSF102114">
    <property type="entry name" value="Radical SAM enzymes"/>
    <property type="match status" value="1"/>
</dbReference>
<name>A0A9N9HE52_9GLOM</name>
<evidence type="ECO:0000256" key="1">
    <source>
        <dbReference type="ARBA" id="ARBA00001966"/>
    </source>
</evidence>
<keyword evidence="6" id="KW-0949">S-adenosyl-L-methionine</keyword>
<evidence type="ECO:0000313" key="13">
    <source>
        <dbReference type="Proteomes" id="UP000789508"/>
    </source>
</evidence>
<dbReference type="OrthoDB" id="3231at2759"/>
<evidence type="ECO:0000256" key="7">
    <source>
        <dbReference type="ARBA" id="ARBA00022723"/>
    </source>
</evidence>
<feature type="domain" description="Radical SAM core" evidence="11">
    <location>
        <begin position="134"/>
        <end position="321"/>
    </location>
</feature>
<comment type="caution">
    <text evidence="12">The sequence shown here is derived from an EMBL/GenBank/DDBJ whole genome shotgun (WGS) entry which is preliminary data.</text>
</comment>
<evidence type="ECO:0000259" key="11">
    <source>
        <dbReference type="PROSITE" id="PS51918"/>
    </source>
</evidence>
<keyword evidence="4" id="KW-0004">4Fe-4S</keyword>
<keyword evidence="13" id="KW-1185">Reference proteome</keyword>
<dbReference type="InterPro" id="IPR031691">
    <property type="entry name" value="LIAS_N"/>
</dbReference>
<sequence>AKTNTSNLLLLSQLHKSNICQLTSTNTFIIIRGIGTSTRKSRFTEKLANGPSLSDFILASDSQEVLSVEEPLEQTITTKNTREKKPHQRLPEWLKTKVPAGANYKRIKNDLRGLNLHTVCEEARCPNIDDCWGGGEHHTATATIMLMGDECTRGCRFCSVKTSRRPQPLDPKEPENVADAISSWGLDYIVLTSVDRDGSLNDITRVALSGLDVYAHNVETVEALTPFVRDRRATFRQSLKVLEHVKCVNPSLVTKTSIMLGVGETDDEVLATLKELRKIDVDCVTLGQYMRPTKRHMKVHEYVAPSKFDYWEKIGNELGFLYTASGPLVRSSYKAGEFFIANILKKRRGQQQQLPEVIGMEQSLAPTTTS</sequence>
<dbReference type="PANTHER" id="PTHR10949">
    <property type="entry name" value="LIPOYL SYNTHASE"/>
    <property type="match status" value="1"/>
</dbReference>
<evidence type="ECO:0000256" key="10">
    <source>
        <dbReference type="ARBA" id="ARBA00047326"/>
    </source>
</evidence>
<dbReference type="InterPro" id="IPR006638">
    <property type="entry name" value="Elp3/MiaA/NifB-like_rSAM"/>
</dbReference>
<dbReference type="Proteomes" id="UP000789508">
    <property type="component" value="Unassembled WGS sequence"/>
</dbReference>
<keyword evidence="5" id="KW-0808">Transferase</keyword>
<keyword evidence="8" id="KW-0408">Iron</keyword>
<dbReference type="GO" id="GO:0016992">
    <property type="term" value="F:lipoate synthase activity"/>
    <property type="evidence" value="ECO:0007669"/>
    <property type="project" value="UniProtKB-EC"/>
</dbReference>
<evidence type="ECO:0000256" key="8">
    <source>
        <dbReference type="ARBA" id="ARBA00023004"/>
    </source>
</evidence>
<protein>
    <recommendedName>
        <fullName evidence="3">lipoyl synthase</fullName>
        <ecNumber evidence="3">2.8.1.8</ecNumber>
    </recommendedName>
</protein>